<dbReference type="OrthoDB" id="1191081at2"/>
<sequence>MPLTILCFGPVATITQQPRFEWPHAQDTASLQAALETRYPALQHTTYRMAVNKCLHNGVQSLEDGAEIALLPPFSGG</sequence>
<dbReference type="InterPro" id="IPR003749">
    <property type="entry name" value="ThiS/MoaD-like"/>
</dbReference>
<keyword evidence="2" id="KW-1185">Reference proteome</keyword>
<dbReference type="Proteomes" id="UP000244450">
    <property type="component" value="Unassembled WGS sequence"/>
</dbReference>
<protein>
    <submittedName>
        <fullName evidence="1">Molybdopterin synthase sulfur carrier subunit</fullName>
    </submittedName>
</protein>
<proteinExistence type="predicted"/>
<name>A0A2T7BP18_9BACT</name>
<dbReference type="RefSeq" id="WP_108686064.1">
    <property type="nucleotide sequence ID" value="NZ_QCYK01000001.1"/>
</dbReference>
<accession>A0A2T7BP18</accession>
<evidence type="ECO:0000313" key="2">
    <source>
        <dbReference type="Proteomes" id="UP000244450"/>
    </source>
</evidence>
<comment type="caution">
    <text evidence="1">The sequence shown here is derived from an EMBL/GenBank/DDBJ whole genome shotgun (WGS) entry which is preliminary data.</text>
</comment>
<dbReference type="InterPro" id="IPR012675">
    <property type="entry name" value="Beta-grasp_dom_sf"/>
</dbReference>
<reference evidence="1 2" key="1">
    <citation type="submission" date="2018-04" db="EMBL/GenBank/DDBJ databases">
        <title>Chitinophaga fuyangensis sp. nov., isolated from soil in a chemical factory.</title>
        <authorList>
            <person name="Chen K."/>
        </authorList>
    </citation>
    <scope>NUCLEOTIDE SEQUENCE [LARGE SCALE GENOMIC DNA]</scope>
    <source>
        <strain evidence="1 2">LY-1</strain>
    </source>
</reference>
<dbReference type="AlphaFoldDB" id="A0A2T7BP18"/>
<dbReference type="Gene3D" id="3.10.20.30">
    <property type="match status" value="1"/>
</dbReference>
<dbReference type="EMBL" id="QCYK01000001">
    <property type="protein sequence ID" value="PUZ29427.1"/>
    <property type="molecule type" value="Genomic_DNA"/>
</dbReference>
<dbReference type="Pfam" id="PF02597">
    <property type="entry name" value="ThiS"/>
    <property type="match status" value="1"/>
</dbReference>
<gene>
    <name evidence="1" type="ORF">DCC81_08250</name>
</gene>
<dbReference type="InterPro" id="IPR016155">
    <property type="entry name" value="Mopterin_synth/thiamin_S_b"/>
</dbReference>
<dbReference type="SUPFAM" id="SSF54285">
    <property type="entry name" value="MoaD/ThiS"/>
    <property type="match status" value="1"/>
</dbReference>
<organism evidence="1 2">
    <name type="scientific">Chitinophaga parva</name>
    <dbReference type="NCBI Taxonomy" id="2169414"/>
    <lineage>
        <taxon>Bacteria</taxon>
        <taxon>Pseudomonadati</taxon>
        <taxon>Bacteroidota</taxon>
        <taxon>Chitinophagia</taxon>
        <taxon>Chitinophagales</taxon>
        <taxon>Chitinophagaceae</taxon>
        <taxon>Chitinophaga</taxon>
    </lineage>
</organism>
<dbReference type="CDD" id="cd00754">
    <property type="entry name" value="Ubl_MoaD"/>
    <property type="match status" value="1"/>
</dbReference>
<evidence type="ECO:0000313" key="1">
    <source>
        <dbReference type="EMBL" id="PUZ29427.1"/>
    </source>
</evidence>